<comment type="caution">
    <text evidence="1">The sequence shown here is derived from an EMBL/GenBank/DDBJ whole genome shotgun (WGS) entry which is preliminary data.</text>
</comment>
<protein>
    <submittedName>
        <fullName evidence="1">Uncharacterized protein</fullName>
    </submittedName>
</protein>
<dbReference type="EMBL" id="LQWZ01000012">
    <property type="protein sequence ID" value="OAH57687.1"/>
    <property type="molecule type" value="Genomic_DNA"/>
</dbReference>
<dbReference type="Proteomes" id="UP000077271">
    <property type="component" value="Unassembled WGS sequence"/>
</dbReference>
<name>A0A177KWY4_9BACI</name>
<evidence type="ECO:0000313" key="2">
    <source>
        <dbReference type="Proteomes" id="UP000077271"/>
    </source>
</evidence>
<sequence length="61" mass="7037">MVEIVDIPLGENTQLHSEHDYLDFEMLINNPWIFDINIPTDGDSAVVSIDVLFNDLELENY</sequence>
<organism evidence="1 2">
    <name type="scientific">Domibacillus aminovorans</name>
    <dbReference type="NCBI Taxonomy" id="29332"/>
    <lineage>
        <taxon>Bacteria</taxon>
        <taxon>Bacillati</taxon>
        <taxon>Bacillota</taxon>
        <taxon>Bacilli</taxon>
        <taxon>Bacillales</taxon>
        <taxon>Bacillaceae</taxon>
        <taxon>Domibacillus</taxon>
    </lineage>
</organism>
<accession>A0A177KWY4</accession>
<gene>
    <name evidence="1" type="ORF">AWH48_01315</name>
</gene>
<proteinExistence type="predicted"/>
<reference evidence="1 2" key="1">
    <citation type="submission" date="2016-01" db="EMBL/GenBank/DDBJ databases">
        <title>Investigation of taxonomic status of Bacillus aminovorans.</title>
        <authorList>
            <person name="Verma A."/>
            <person name="Pal Y."/>
            <person name="Krishnamurthi S."/>
        </authorList>
    </citation>
    <scope>NUCLEOTIDE SEQUENCE [LARGE SCALE GENOMIC DNA]</scope>
    <source>
        <strain evidence="1 2">DSM 4337</strain>
    </source>
</reference>
<dbReference type="AlphaFoldDB" id="A0A177KWY4"/>
<evidence type="ECO:0000313" key="1">
    <source>
        <dbReference type="EMBL" id="OAH57687.1"/>
    </source>
</evidence>